<dbReference type="EMBL" id="CP060695">
    <property type="protein sequence ID" value="QNM85778.1"/>
    <property type="molecule type" value="Genomic_DNA"/>
</dbReference>
<evidence type="ECO:0000313" key="2">
    <source>
        <dbReference type="Proteomes" id="UP000515808"/>
    </source>
</evidence>
<accession>A0A7G9LAX9</accession>
<protein>
    <submittedName>
        <fullName evidence="1">Uncharacterized protein</fullName>
    </submittedName>
</protein>
<gene>
    <name evidence="1" type="ORF">H9W90_01265</name>
</gene>
<proteinExistence type="predicted"/>
<dbReference type="KEGG" id="ppec:H9W90_01265"/>
<evidence type="ECO:0000313" key="1">
    <source>
        <dbReference type="EMBL" id="QNM85778.1"/>
    </source>
</evidence>
<reference evidence="1 2" key="1">
    <citation type="submission" date="2020-08" db="EMBL/GenBank/DDBJ databases">
        <title>Polaribacter sp. L12M9 isolated from gut of the Korean scallop.</title>
        <authorList>
            <person name="Jeong Y.S."/>
        </authorList>
    </citation>
    <scope>NUCLEOTIDE SEQUENCE [LARGE SCALE GENOMIC DNA]</scope>
    <source>
        <strain evidence="1 2">L12M9</strain>
    </source>
</reference>
<keyword evidence="2" id="KW-1185">Reference proteome</keyword>
<sequence>MENKIKVLSVLPVLGQPRHSKRISMLKNVGFNLAAVAFEREYLKGRLPDCEVTSLGKISHGKYLERIFKFLKALPILRKQIKICDVVYASNPDMAYISIIAGFGLNRPVVIEVGDLRRIQVARGTTGWFVRKLDLFFLKKCSLLVSTSIGFVKGYYQNWLKSSIKYLILENKLEKAFDEELLIKKEDNGKITIGYFGLLRCDWSWSVLKNLAITHENKFDILIAGYPVNPITLPEEAKEISNIKFLGQYKSPNDLVDLYGKVDIVWACYPFPSEEDLNWKWARTNRFYESICYKKPLIVLEKSGDEQSVLDYNIGVSVPKDKVKKVVEMLNIVERNQIAEWVNNINRLPESVYKYTTEENELKKAILEIIEK</sequence>
<name>A0A7G9LAX9_9FLAO</name>
<dbReference type="SUPFAM" id="SSF53756">
    <property type="entry name" value="UDP-Glycosyltransferase/glycogen phosphorylase"/>
    <property type="match status" value="1"/>
</dbReference>
<dbReference type="AlphaFoldDB" id="A0A7G9LAX9"/>
<dbReference type="RefSeq" id="WP_187482680.1">
    <property type="nucleotide sequence ID" value="NZ_CP060695.1"/>
</dbReference>
<dbReference type="Proteomes" id="UP000515808">
    <property type="component" value="Chromosome"/>
</dbReference>
<dbReference type="Gene3D" id="3.40.50.2000">
    <property type="entry name" value="Glycogen Phosphorylase B"/>
    <property type="match status" value="1"/>
</dbReference>
<organism evidence="1 2">
    <name type="scientific">Polaribacter pectinis</name>
    <dbReference type="NCBI Taxonomy" id="2738844"/>
    <lineage>
        <taxon>Bacteria</taxon>
        <taxon>Pseudomonadati</taxon>
        <taxon>Bacteroidota</taxon>
        <taxon>Flavobacteriia</taxon>
        <taxon>Flavobacteriales</taxon>
        <taxon>Flavobacteriaceae</taxon>
    </lineage>
</organism>